<sequence length="81" mass="8919">MLGLRKKMWLLIVINVFPDAIAIGIVGVVMEIIYRVLSCLGLLEGGLELLPLSGCLGVAFVIFLLRFPAAIKIIRSHSKRE</sequence>
<comment type="caution">
    <text evidence="2">The sequence shown here is derived from an EMBL/GenBank/DDBJ whole genome shotgun (WGS) entry which is preliminary data.</text>
</comment>
<dbReference type="EMBL" id="RFLY01000001">
    <property type="protein sequence ID" value="RMH94970.1"/>
    <property type="molecule type" value="Genomic_DNA"/>
</dbReference>
<evidence type="ECO:0000313" key="2">
    <source>
        <dbReference type="EMBL" id="RMH94970.1"/>
    </source>
</evidence>
<dbReference type="AlphaFoldDB" id="A0A3M2I4L6"/>
<reference evidence="2 3" key="1">
    <citation type="submission" date="2018-10" db="EMBL/GenBank/DDBJ databases">
        <title>Proposal of Lysobacter pythonis sp. nov. isolated from royal pythons (Python regius).</title>
        <authorList>
            <person name="Hans-Juergen B."/>
            <person name="Huptas C."/>
            <person name="Sandra B."/>
            <person name="Igor L."/>
            <person name="Joachim S."/>
            <person name="Siegfried S."/>
            <person name="Mareike W."/>
            <person name="Peter K."/>
        </authorList>
    </citation>
    <scope>NUCLEOTIDE SEQUENCE [LARGE SCALE GENOMIC DNA]</scope>
    <source>
        <strain evidence="2 3">4284/11</strain>
    </source>
</reference>
<dbReference type="Proteomes" id="UP000275012">
    <property type="component" value="Unassembled WGS sequence"/>
</dbReference>
<organism evidence="2 3">
    <name type="scientific">Solilutibacter pythonis</name>
    <dbReference type="NCBI Taxonomy" id="2483112"/>
    <lineage>
        <taxon>Bacteria</taxon>
        <taxon>Pseudomonadati</taxon>
        <taxon>Pseudomonadota</taxon>
        <taxon>Gammaproteobacteria</taxon>
        <taxon>Lysobacterales</taxon>
        <taxon>Lysobacteraceae</taxon>
        <taxon>Solilutibacter</taxon>
    </lineage>
</organism>
<accession>A0A3M2I4L6</accession>
<protein>
    <submittedName>
        <fullName evidence="2">Uncharacterized protein</fullName>
    </submittedName>
</protein>
<proteinExistence type="predicted"/>
<keyword evidence="1" id="KW-0472">Membrane</keyword>
<evidence type="ECO:0000256" key="1">
    <source>
        <dbReference type="SAM" id="Phobius"/>
    </source>
</evidence>
<keyword evidence="1" id="KW-0812">Transmembrane</keyword>
<gene>
    <name evidence="2" type="ORF">EBB59_01420</name>
</gene>
<evidence type="ECO:0000313" key="3">
    <source>
        <dbReference type="Proteomes" id="UP000275012"/>
    </source>
</evidence>
<keyword evidence="3" id="KW-1185">Reference proteome</keyword>
<feature type="transmembrane region" description="Helical" evidence="1">
    <location>
        <begin position="12"/>
        <end position="37"/>
    </location>
</feature>
<keyword evidence="1" id="KW-1133">Transmembrane helix</keyword>
<feature type="transmembrane region" description="Helical" evidence="1">
    <location>
        <begin position="49"/>
        <end position="71"/>
    </location>
</feature>
<name>A0A3M2I4L6_9GAMM</name>